<accession>A0A699ZYM9</accession>
<feature type="region of interest" description="Disordered" evidence="1">
    <location>
        <begin position="85"/>
        <end position="105"/>
    </location>
</feature>
<comment type="caution">
    <text evidence="2">The sequence shown here is derived from an EMBL/GenBank/DDBJ whole genome shotgun (WGS) entry which is preliminary data.</text>
</comment>
<gene>
    <name evidence="2" type="ORF">HaLaN_25988</name>
</gene>
<organism evidence="2 3">
    <name type="scientific">Haematococcus lacustris</name>
    <name type="common">Green alga</name>
    <name type="synonym">Haematococcus pluvialis</name>
    <dbReference type="NCBI Taxonomy" id="44745"/>
    <lineage>
        <taxon>Eukaryota</taxon>
        <taxon>Viridiplantae</taxon>
        <taxon>Chlorophyta</taxon>
        <taxon>core chlorophytes</taxon>
        <taxon>Chlorophyceae</taxon>
        <taxon>CS clade</taxon>
        <taxon>Chlamydomonadales</taxon>
        <taxon>Haematococcaceae</taxon>
        <taxon>Haematococcus</taxon>
    </lineage>
</organism>
<evidence type="ECO:0000256" key="1">
    <source>
        <dbReference type="SAM" id="MobiDB-lite"/>
    </source>
</evidence>
<evidence type="ECO:0000313" key="2">
    <source>
        <dbReference type="EMBL" id="GFH27631.1"/>
    </source>
</evidence>
<dbReference type="EMBL" id="BLLF01003551">
    <property type="protein sequence ID" value="GFH27631.1"/>
    <property type="molecule type" value="Genomic_DNA"/>
</dbReference>
<sequence length="105" mass="11080">MQQKASAALGTAPMSSKTGAVNRNPSWKQAMVAELQRRCDTSAGIGLHPPPAVLGITRPVQTGAMNRNPSWKQAMVAELQRRCDTSAGTGLHPPPAVLGITRPVQ</sequence>
<feature type="non-terminal residue" evidence="2">
    <location>
        <position position="1"/>
    </location>
</feature>
<feature type="non-terminal residue" evidence="2">
    <location>
        <position position="105"/>
    </location>
</feature>
<feature type="region of interest" description="Disordered" evidence="1">
    <location>
        <begin position="1"/>
        <end position="25"/>
    </location>
</feature>
<proteinExistence type="predicted"/>
<feature type="compositionally biased region" description="Polar residues" evidence="1">
    <location>
        <begin position="13"/>
        <end position="25"/>
    </location>
</feature>
<protein>
    <submittedName>
        <fullName evidence="2">Uncharacterized protein</fullName>
    </submittedName>
</protein>
<dbReference type="Proteomes" id="UP000485058">
    <property type="component" value="Unassembled WGS sequence"/>
</dbReference>
<reference evidence="2 3" key="1">
    <citation type="submission" date="2020-02" db="EMBL/GenBank/DDBJ databases">
        <title>Draft genome sequence of Haematococcus lacustris strain NIES-144.</title>
        <authorList>
            <person name="Morimoto D."/>
            <person name="Nakagawa S."/>
            <person name="Yoshida T."/>
            <person name="Sawayama S."/>
        </authorList>
    </citation>
    <scope>NUCLEOTIDE SEQUENCE [LARGE SCALE GENOMIC DNA]</scope>
    <source>
        <strain evidence="2 3">NIES-144</strain>
    </source>
</reference>
<dbReference type="AlphaFoldDB" id="A0A699ZYM9"/>
<keyword evidence="3" id="KW-1185">Reference proteome</keyword>
<evidence type="ECO:0000313" key="3">
    <source>
        <dbReference type="Proteomes" id="UP000485058"/>
    </source>
</evidence>
<name>A0A699ZYM9_HAELA</name>